<dbReference type="Gene3D" id="3.10.129.10">
    <property type="entry name" value="Hotdog Thioesterase"/>
    <property type="match status" value="1"/>
</dbReference>
<dbReference type="InterPro" id="IPR003965">
    <property type="entry name" value="Fatty_acid_synthase"/>
</dbReference>
<dbReference type="PANTHER" id="PTHR43841">
    <property type="entry name" value="3-HYDROXYACYL-THIOESTER DEHYDRATASE HTDX-RELATED"/>
    <property type="match status" value="1"/>
</dbReference>
<dbReference type="EMBL" id="JAROCG010000001">
    <property type="protein sequence ID" value="MDN4611653.1"/>
    <property type="molecule type" value="Genomic_DNA"/>
</dbReference>
<evidence type="ECO:0000313" key="4">
    <source>
        <dbReference type="Proteomes" id="UP001174209"/>
    </source>
</evidence>
<comment type="caution">
    <text evidence="3">The sequence shown here is derived from an EMBL/GenBank/DDBJ whole genome shotgun (WGS) entry which is preliminary data.</text>
</comment>
<proteinExistence type="inferred from homology"/>
<gene>
    <name evidence="3" type="ORF">P5G52_12350</name>
</gene>
<dbReference type="InterPro" id="IPR002539">
    <property type="entry name" value="MaoC-like_dom"/>
</dbReference>
<comment type="similarity">
    <text evidence="1">Belongs to the enoyl-CoA hydratase/isomerase family.</text>
</comment>
<dbReference type="PRINTS" id="PR01483">
    <property type="entry name" value="FASYNTHASE"/>
</dbReference>
<dbReference type="SUPFAM" id="SSF54637">
    <property type="entry name" value="Thioesterase/thiol ester dehydrase-isomerase"/>
    <property type="match status" value="1"/>
</dbReference>
<evidence type="ECO:0000256" key="1">
    <source>
        <dbReference type="ARBA" id="ARBA00005254"/>
    </source>
</evidence>
<protein>
    <submittedName>
        <fullName evidence="3">MaoC/PaaZ C-terminal domain-containing protein</fullName>
    </submittedName>
</protein>
<evidence type="ECO:0000259" key="2">
    <source>
        <dbReference type="Pfam" id="PF01575"/>
    </source>
</evidence>
<reference evidence="3" key="1">
    <citation type="submission" date="2023-06" db="EMBL/GenBank/DDBJ databases">
        <title>MT1 and MT2 Draft Genomes of Novel Species.</title>
        <authorList>
            <person name="Venkateswaran K."/>
        </authorList>
    </citation>
    <scope>NUCLEOTIDE SEQUENCE</scope>
    <source>
        <strain evidence="3">IIF3SC-B10</strain>
    </source>
</reference>
<feature type="domain" description="MaoC-like" evidence="2">
    <location>
        <begin position="195"/>
        <end position="267"/>
    </location>
</feature>
<dbReference type="Pfam" id="PF01575">
    <property type="entry name" value="MaoC_dehydratas"/>
    <property type="match status" value="1"/>
</dbReference>
<name>A0ABT8K3T6_9MICC</name>
<keyword evidence="4" id="KW-1185">Reference proteome</keyword>
<dbReference type="RefSeq" id="WP_301227769.1">
    <property type="nucleotide sequence ID" value="NZ_JAROCG010000001.1"/>
</dbReference>
<dbReference type="InterPro" id="IPR029069">
    <property type="entry name" value="HotDog_dom_sf"/>
</dbReference>
<dbReference type="Proteomes" id="UP001174209">
    <property type="component" value="Unassembled WGS sequence"/>
</dbReference>
<dbReference type="PANTHER" id="PTHR43841:SF3">
    <property type="entry name" value="(3R)-HYDROXYACYL-ACP DEHYDRATASE SUBUNIT HADB"/>
    <property type="match status" value="1"/>
</dbReference>
<organism evidence="3 4">
    <name type="scientific">Arthrobacter burdickii</name>
    <dbReference type="NCBI Taxonomy" id="3035920"/>
    <lineage>
        <taxon>Bacteria</taxon>
        <taxon>Bacillati</taxon>
        <taxon>Actinomycetota</taxon>
        <taxon>Actinomycetes</taxon>
        <taxon>Micrococcales</taxon>
        <taxon>Micrococcaceae</taxon>
        <taxon>Arthrobacter</taxon>
    </lineage>
</organism>
<sequence>MARDTVLPALPGLPALYRRAVTLAAQRSLGRAAAPSVLPAVRHRVDGVRTDLAALTRFQRLIGSAGRDQLPSAYLHTLAFPVAMSVLARPDFPLPLLGMVHLSNEVHQDRQVSAFEPLDVVAYAENLRPHAAGTQLDVVTEISAGDHRVWTGRSVYLARGVRLADTAPEQRREDRPPFAAPTPTGVWTLDGGIGRRYAAVSGDWNPIHLSGPTAKALGRTTPIAHGMYLAARMVDQAVAAPSGGLDWRIDFAAPVPLPGVVTTSFSRTPGDGGGRIDAIGWSAKRRRPHFTGWVRAD</sequence>
<evidence type="ECO:0000313" key="3">
    <source>
        <dbReference type="EMBL" id="MDN4611653.1"/>
    </source>
</evidence>
<accession>A0ABT8K3T6</accession>